<reference evidence="5" key="1">
    <citation type="journal article" date="2020" name="Nat. Commun.">
        <title>Genome assembly of wild tea tree DASZ reveals pedigree and selection history of tea varieties.</title>
        <authorList>
            <person name="Zhang W."/>
            <person name="Zhang Y."/>
            <person name="Qiu H."/>
            <person name="Guo Y."/>
            <person name="Wan H."/>
            <person name="Zhang X."/>
            <person name="Scossa F."/>
            <person name="Alseekh S."/>
            <person name="Zhang Q."/>
            <person name="Wang P."/>
            <person name="Xu L."/>
            <person name="Schmidt M.H."/>
            <person name="Jia X."/>
            <person name="Li D."/>
            <person name="Zhu A."/>
            <person name="Guo F."/>
            <person name="Chen W."/>
            <person name="Ni D."/>
            <person name="Usadel B."/>
            <person name="Fernie A.R."/>
            <person name="Wen W."/>
        </authorList>
    </citation>
    <scope>NUCLEOTIDE SEQUENCE [LARGE SCALE GENOMIC DNA]</scope>
    <source>
        <strain evidence="5">cv. G240</strain>
    </source>
</reference>
<dbReference type="EMBL" id="JACBKZ010000010">
    <property type="protein sequence ID" value="KAF5940172.1"/>
    <property type="molecule type" value="Genomic_DNA"/>
</dbReference>
<dbReference type="GO" id="GO:0016829">
    <property type="term" value="F:lyase activity"/>
    <property type="evidence" value="ECO:0007669"/>
    <property type="project" value="UniProtKB-KW"/>
</dbReference>
<reference evidence="4 5" key="2">
    <citation type="submission" date="2020-07" db="EMBL/GenBank/DDBJ databases">
        <title>Genome assembly of wild tea tree DASZ reveals pedigree and selection history of tea varieties.</title>
        <authorList>
            <person name="Zhang W."/>
        </authorList>
    </citation>
    <scope>NUCLEOTIDE SEQUENCE [LARGE SCALE GENOMIC DNA]</scope>
    <source>
        <strain evidence="5">cv. G240</strain>
        <tissue evidence="4">Leaf</tissue>
    </source>
</reference>
<dbReference type="Pfam" id="PF00561">
    <property type="entry name" value="Abhydrolase_1"/>
    <property type="match status" value="1"/>
</dbReference>
<dbReference type="PANTHER" id="PTHR42916">
    <property type="entry name" value="2-SUCCINYL-5-ENOLPYRUVYL-6-HYDROXY-3-CYCLOHEXENE-1-CARBOXYLATE SYNTHASE"/>
    <property type="match status" value="1"/>
</dbReference>
<feature type="domain" description="AB hydrolase-1" evidence="3">
    <location>
        <begin position="77"/>
        <end position="238"/>
    </location>
</feature>
<evidence type="ECO:0000256" key="1">
    <source>
        <dbReference type="ARBA" id="ARBA00023239"/>
    </source>
</evidence>
<dbReference type="InterPro" id="IPR029058">
    <property type="entry name" value="AB_hydrolase_fold"/>
</dbReference>
<dbReference type="SUPFAM" id="SSF53474">
    <property type="entry name" value="alpha/beta-Hydrolases"/>
    <property type="match status" value="1"/>
</dbReference>
<protein>
    <recommendedName>
        <fullName evidence="3">AB hydrolase-1 domain-containing protein</fullName>
    </recommendedName>
</protein>
<name>A0A7J7GHD1_CAMSI</name>
<feature type="region of interest" description="Disordered" evidence="2">
    <location>
        <begin position="42"/>
        <end position="69"/>
    </location>
</feature>
<dbReference type="Gene3D" id="3.40.50.1820">
    <property type="entry name" value="alpha/beta hydrolase"/>
    <property type="match status" value="1"/>
</dbReference>
<dbReference type="Proteomes" id="UP000593564">
    <property type="component" value="Unassembled WGS sequence"/>
</dbReference>
<comment type="caution">
    <text evidence="4">The sequence shown here is derived from an EMBL/GenBank/DDBJ whole genome shotgun (WGS) entry which is preliminary data.</text>
</comment>
<keyword evidence="1" id="KW-0456">Lyase</keyword>
<dbReference type="InterPro" id="IPR000073">
    <property type="entry name" value="AB_hydrolase_1"/>
</dbReference>
<sequence>MSGQFTGSCWTVVEANRNQCRDSLWGHAGPFAPSKVVPNLTKGVPSKGVPNRNLRAASHQKGRQIRGDARDRQSVNNVLVFLHGFLGTGEDWIPIMKAISGSARCIAVDLPGHGLSKMQNHGMREAPQERNILQKLIQNITPGKVTLAGYSMGARIALYMALRCASKFEGAVIVSSGPGLKDVSARKIHKAKDDSRACSFINHGLELFLDTWYAGKLWNRDHPHFKQMVASRLQHDDMHTLVKVLSDSSIGRQL</sequence>
<evidence type="ECO:0000259" key="3">
    <source>
        <dbReference type="Pfam" id="PF00561"/>
    </source>
</evidence>
<dbReference type="AlphaFoldDB" id="A0A7J7GHD1"/>
<dbReference type="PANTHER" id="PTHR42916:SF1">
    <property type="entry name" value="PROTEIN PHYLLO, CHLOROPLASTIC"/>
    <property type="match status" value="1"/>
</dbReference>
<evidence type="ECO:0000313" key="4">
    <source>
        <dbReference type="EMBL" id="KAF5940172.1"/>
    </source>
</evidence>
<organism evidence="4 5">
    <name type="scientific">Camellia sinensis</name>
    <name type="common">Tea plant</name>
    <name type="synonym">Thea sinensis</name>
    <dbReference type="NCBI Taxonomy" id="4442"/>
    <lineage>
        <taxon>Eukaryota</taxon>
        <taxon>Viridiplantae</taxon>
        <taxon>Streptophyta</taxon>
        <taxon>Embryophyta</taxon>
        <taxon>Tracheophyta</taxon>
        <taxon>Spermatophyta</taxon>
        <taxon>Magnoliopsida</taxon>
        <taxon>eudicotyledons</taxon>
        <taxon>Gunneridae</taxon>
        <taxon>Pentapetalae</taxon>
        <taxon>asterids</taxon>
        <taxon>Ericales</taxon>
        <taxon>Theaceae</taxon>
        <taxon>Camellia</taxon>
    </lineage>
</organism>
<accession>A0A7J7GHD1</accession>
<dbReference type="GO" id="GO:0016787">
    <property type="term" value="F:hydrolase activity"/>
    <property type="evidence" value="ECO:0007669"/>
    <property type="project" value="UniProtKB-ARBA"/>
</dbReference>
<proteinExistence type="predicted"/>
<evidence type="ECO:0000313" key="5">
    <source>
        <dbReference type="Proteomes" id="UP000593564"/>
    </source>
</evidence>
<keyword evidence="5" id="KW-1185">Reference proteome</keyword>
<gene>
    <name evidence="4" type="ORF">HYC85_021339</name>
</gene>
<evidence type="ECO:0000256" key="2">
    <source>
        <dbReference type="SAM" id="MobiDB-lite"/>
    </source>
</evidence>